<proteinExistence type="predicted"/>
<dbReference type="EMBL" id="CAJVPU010060565">
    <property type="protein sequence ID" value="CAG8777189.1"/>
    <property type="molecule type" value="Genomic_DNA"/>
</dbReference>
<reference evidence="1" key="1">
    <citation type="submission" date="2021-06" db="EMBL/GenBank/DDBJ databases">
        <authorList>
            <person name="Kallberg Y."/>
            <person name="Tangrot J."/>
            <person name="Rosling A."/>
        </authorList>
    </citation>
    <scope>NUCLEOTIDE SEQUENCE</scope>
    <source>
        <strain evidence="1">IL203A</strain>
    </source>
</reference>
<sequence>NTLLKEYIVKDLSIYDMNEIDLDTTDNISVFDLEKVSDEDEKLEQIKSLATTIYLIK</sequence>
<evidence type="ECO:0000313" key="1">
    <source>
        <dbReference type="EMBL" id="CAG8777189.1"/>
    </source>
</evidence>
<name>A0ACA9R5Q0_9GLOM</name>
<comment type="caution">
    <text evidence="1">The sequence shown here is derived from an EMBL/GenBank/DDBJ whole genome shotgun (WGS) entry which is preliminary data.</text>
</comment>
<gene>
    <name evidence="1" type="ORF">DHETER_LOCUS16187</name>
</gene>
<keyword evidence="2" id="KW-1185">Reference proteome</keyword>
<dbReference type="Proteomes" id="UP000789702">
    <property type="component" value="Unassembled WGS sequence"/>
</dbReference>
<feature type="non-terminal residue" evidence="1">
    <location>
        <position position="1"/>
    </location>
</feature>
<accession>A0ACA9R5Q0</accession>
<evidence type="ECO:0000313" key="2">
    <source>
        <dbReference type="Proteomes" id="UP000789702"/>
    </source>
</evidence>
<organism evidence="1 2">
    <name type="scientific">Dentiscutata heterogama</name>
    <dbReference type="NCBI Taxonomy" id="1316150"/>
    <lineage>
        <taxon>Eukaryota</taxon>
        <taxon>Fungi</taxon>
        <taxon>Fungi incertae sedis</taxon>
        <taxon>Mucoromycota</taxon>
        <taxon>Glomeromycotina</taxon>
        <taxon>Glomeromycetes</taxon>
        <taxon>Diversisporales</taxon>
        <taxon>Gigasporaceae</taxon>
        <taxon>Dentiscutata</taxon>
    </lineage>
</organism>
<protein>
    <submittedName>
        <fullName evidence="1">9847_t:CDS:1</fullName>
    </submittedName>
</protein>
<feature type="non-terminal residue" evidence="1">
    <location>
        <position position="57"/>
    </location>
</feature>